<evidence type="ECO:0000259" key="1">
    <source>
        <dbReference type="Pfam" id="PF10135"/>
    </source>
</evidence>
<protein>
    <recommendedName>
        <fullName evidence="1">Flagellar protein FlgJ N-terminal domain-containing protein</fullName>
    </recommendedName>
</protein>
<reference evidence="2 3" key="1">
    <citation type="submission" date="2018-08" db="EMBL/GenBank/DDBJ databases">
        <title>The multiple taxonomic identification of Sphingomonas gilva.</title>
        <authorList>
            <person name="Zhu D."/>
            <person name="Zheng S."/>
        </authorList>
    </citation>
    <scope>NUCLEOTIDE SEQUENCE [LARGE SCALE GENOMIC DNA]</scope>
    <source>
        <strain evidence="2 3">ZDH117</strain>
    </source>
</reference>
<dbReference type="Proteomes" id="UP000266693">
    <property type="component" value="Unassembled WGS sequence"/>
</dbReference>
<sequence length="55" mass="5722">MRASSLGDDILGSQATEQFRELADARTAEGMAATGALGIADMLIAQFAKPQEPAK</sequence>
<name>A0A396RPS7_9SPHN</name>
<evidence type="ECO:0000313" key="2">
    <source>
        <dbReference type="EMBL" id="RHW18594.1"/>
    </source>
</evidence>
<dbReference type="AlphaFoldDB" id="A0A396RPS7"/>
<proteinExistence type="predicted"/>
<dbReference type="Pfam" id="PF10135">
    <property type="entry name" value="Rod-binding"/>
    <property type="match status" value="1"/>
</dbReference>
<evidence type="ECO:0000313" key="3">
    <source>
        <dbReference type="Proteomes" id="UP000266693"/>
    </source>
</evidence>
<comment type="caution">
    <text evidence="2">The sequence shown here is derived from an EMBL/GenBank/DDBJ whole genome shotgun (WGS) entry which is preliminary data.</text>
</comment>
<dbReference type="EMBL" id="QWLV01000002">
    <property type="protein sequence ID" value="RHW18594.1"/>
    <property type="molecule type" value="Genomic_DNA"/>
</dbReference>
<dbReference type="InterPro" id="IPR019301">
    <property type="entry name" value="Flagellar_prot_FlgJ_N"/>
</dbReference>
<organism evidence="2 3">
    <name type="scientific">Sphingomonas gilva</name>
    <dbReference type="NCBI Taxonomy" id="2305907"/>
    <lineage>
        <taxon>Bacteria</taxon>
        <taxon>Pseudomonadati</taxon>
        <taxon>Pseudomonadota</taxon>
        <taxon>Alphaproteobacteria</taxon>
        <taxon>Sphingomonadales</taxon>
        <taxon>Sphingomonadaceae</taxon>
        <taxon>Sphingomonas</taxon>
    </lineage>
</organism>
<keyword evidence="3" id="KW-1185">Reference proteome</keyword>
<accession>A0A396RPS7</accession>
<gene>
    <name evidence="2" type="ORF">D1610_08540</name>
</gene>
<dbReference type="OrthoDB" id="8481704at2"/>
<feature type="domain" description="Flagellar protein FlgJ N-terminal" evidence="1">
    <location>
        <begin position="1"/>
        <end position="46"/>
    </location>
</feature>